<gene>
    <name evidence="1" type="ORF">BLNAU_3187</name>
</gene>
<dbReference type="Proteomes" id="UP001281761">
    <property type="component" value="Unassembled WGS sequence"/>
</dbReference>
<comment type="caution">
    <text evidence="1">The sequence shown here is derived from an EMBL/GenBank/DDBJ whole genome shotgun (WGS) entry which is preliminary data.</text>
</comment>
<evidence type="ECO:0000313" key="2">
    <source>
        <dbReference type="Proteomes" id="UP001281761"/>
    </source>
</evidence>
<sequence>MNNSITVDVEFEFLKSAITSSSFDDCIAKVIFDTLTRSSVLFHRSLGILTVDSSNLTYNGQTEQLQIIRSQGLLVANSQFIFNGSIVTHPVDVFASPYHFRFTLFTSDTQAEYDVCASFQGGVHDEWTFFGCVSNSFEAHSMQIDGLAVPSIDLESTQIIVESGSLQTVFTNNPTVDTVFIGAGDFGTFTVEDHLVSLYGWSPTAASNSSSTPITKFAATVGSDPYADFRLNNMQVAPCSSSSTLFTSTGYCQLKFVVIDSVKEQAAPLFVMSGSSACLDVHNYKITNIVNSKANLVTITEGAQISITSTEQLEVDQQRLSAVVLHHCVSDEGNAGAIHISTSSPAFISLSLTFLSNSGADTSPKDIFIEGLDEQECRDLLKDGLHVGQGPHFGWSKEGDVGVGSIQITSVQFHVSTLTRFQTPTAGSSSAHRPKNR</sequence>
<evidence type="ECO:0000313" key="1">
    <source>
        <dbReference type="EMBL" id="KAK2961750.1"/>
    </source>
</evidence>
<name>A0ABQ9YDA4_9EUKA</name>
<dbReference type="EMBL" id="JARBJD010000014">
    <property type="protein sequence ID" value="KAK2961750.1"/>
    <property type="molecule type" value="Genomic_DNA"/>
</dbReference>
<organism evidence="1 2">
    <name type="scientific">Blattamonas nauphoetae</name>
    <dbReference type="NCBI Taxonomy" id="2049346"/>
    <lineage>
        <taxon>Eukaryota</taxon>
        <taxon>Metamonada</taxon>
        <taxon>Preaxostyla</taxon>
        <taxon>Oxymonadida</taxon>
        <taxon>Blattamonas</taxon>
    </lineage>
</organism>
<keyword evidence="2" id="KW-1185">Reference proteome</keyword>
<proteinExistence type="predicted"/>
<protein>
    <submittedName>
        <fullName evidence="1">Uncharacterized protein</fullName>
    </submittedName>
</protein>
<reference evidence="1 2" key="1">
    <citation type="journal article" date="2022" name="bioRxiv">
        <title>Genomics of Preaxostyla Flagellates Illuminates Evolutionary Transitions and the Path Towards Mitochondrial Loss.</title>
        <authorList>
            <person name="Novak L.V.F."/>
            <person name="Treitli S.C."/>
            <person name="Pyrih J."/>
            <person name="Halakuc P."/>
            <person name="Pipaliya S.V."/>
            <person name="Vacek V."/>
            <person name="Brzon O."/>
            <person name="Soukal P."/>
            <person name="Eme L."/>
            <person name="Dacks J.B."/>
            <person name="Karnkowska A."/>
            <person name="Elias M."/>
            <person name="Hampl V."/>
        </authorList>
    </citation>
    <scope>NUCLEOTIDE SEQUENCE [LARGE SCALE GENOMIC DNA]</scope>
    <source>
        <strain evidence="1">NAU3</strain>
        <tissue evidence="1">Gut</tissue>
    </source>
</reference>
<accession>A0ABQ9YDA4</accession>